<evidence type="ECO:0000313" key="1">
    <source>
        <dbReference type="EMBL" id="KAB1153901.1"/>
    </source>
</evidence>
<protein>
    <submittedName>
        <fullName evidence="1">Uncharacterized protein</fullName>
    </submittedName>
</protein>
<comment type="caution">
    <text evidence="1">The sequence shown here is derived from an EMBL/GenBank/DDBJ whole genome shotgun (WGS) entry which is preliminary data.</text>
</comment>
<keyword evidence="2" id="KW-1185">Reference proteome</keyword>
<proteinExistence type="predicted"/>
<accession>A0A7J5A8K8</accession>
<organism evidence="1 2">
    <name type="scientific">Tenacibaculum aiptasiae</name>
    <dbReference type="NCBI Taxonomy" id="426481"/>
    <lineage>
        <taxon>Bacteria</taxon>
        <taxon>Pseudomonadati</taxon>
        <taxon>Bacteroidota</taxon>
        <taxon>Flavobacteriia</taxon>
        <taxon>Flavobacteriales</taxon>
        <taxon>Flavobacteriaceae</taxon>
        <taxon>Tenacibaculum</taxon>
    </lineage>
</organism>
<evidence type="ECO:0000313" key="2">
    <source>
        <dbReference type="Proteomes" id="UP000467305"/>
    </source>
</evidence>
<dbReference type="AlphaFoldDB" id="A0A7J5A8K8"/>
<dbReference type="OrthoDB" id="1423455at2"/>
<name>A0A7J5A8K8_9FLAO</name>
<sequence length="221" mass="26263">MGRIQFRFKYLVLFGFFLILQCDKKEITEQKDWNKISNSKKWSNYILFIQDYPQSKKAEEAINKSISLFDAGGCYRFNLSFDSYSKNHLFSQDSIINYDSIKNIALNYLVNGISKENKNLLEIKIPNTNQHYLISKGMFELKLPKSISNPYFQKTIIELTKAIKEYKEYLAKEWFNKPYKHLTKKEKKLLNENDFPRLIFWKHSKLPPIQPAKKDSTSYEP</sequence>
<dbReference type="EMBL" id="WAAU01000030">
    <property type="protein sequence ID" value="KAB1153901.1"/>
    <property type="molecule type" value="Genomic_DNA"/>
</dbReference>
<gene>
    <name evidence="1" type="ORF">F7018_15555</name>
</gene>
<dbReference type="Proteomes" id="UP000467305">
    <property type="component" value="Unassembled WGS sequence"/>
</dbReference>
<reference evidence="1 2" key="1">
    <citation type="submission" date="2019-09" db="EMBL/GenBank/DDBJ databases">
        <authorList>
            <person name="Cao W.R."/>
        </authorList>
    </citation>
    <scope>NUCLEOTIDE SEQUENCE [LARGE SCALE GENOMIC DNA]</scope>
    <source>
        <strain evidence="2">a4</strain>
    </source>
</reference>
<dbReference type="RefSeq" id="WP_150901021.1">
    <property type="nucleotide sequence ID" value="NZ_WAAU01000030.1"/>
</dbReference>